<dbReference type="Proteomes" id="UP001596096">
    <property type="component" value="Unassembled WGS sequence"/>
</dbReference>
<proteinExistence type="predicted"/>
<evidence type="ECO:0008006" key="4">
    <source>
        <dbReference type="Google" id="ProtNLM"/>
    </source>
</evidence>
<keyword evidence="3" id="KW-1185">Reference proteome</keyword>
<gene>
    <name evidence="2" type="ORF">ACFPUY_03665</name>
</gene>
<dbReference type="RefSeq" id="WP_219544941.1">
    <property type="nucleotide sequence ID" value="NZ_JAHKRN010000012.1"/>
</dbReference>
<name>A0ABW1BP54_9ACTN</name>
<evidence type="ECO:0000313" key="2">
    <source>
        <dbReference type="EMBL" id="MFC5814165.1"/>
    </source>
</evidence>
<organism evidence="2 3">
    <name type="scientific">Nonomuraea harbinensis</name>
    <dbReference type="NCBI Taxonomy" id="1286938"/>
    <lineage>
        <taxon>Bacteria</taxon>
        <taxon>Bacillati</taxon>
        <taxon>Actinomycetota</taxon>
        <taxon>Actinomycetes</taxon>
        <taxon>Streptosporangiales</taxon>
        <taxon>Streptosporangiaceae</taxon>
        <taxon>Nonomuraea</taxon>
    </lineage>
</organism>
<protein>
    <recommendedName>
        <fullName evidence="4">FXSXX-COOH protein</fullName>
    </recommendedName>
</protein>
<evidence type="ECO:0000256" key="1">
    <source>
        <dbReference type="SAM" id="MobiDB-lite"/>
    </source>
</evidence>
<feature type="region of interest" description="Disordered" evidence="1">
    <location>
        <begin position="34"/>
        <end position="55"/>
    </location>
</feature>
<sequence>MPSSPINVLSRHLEHVTLTDPAIDLPTLAEVLDTVPDPRSRSGRRYQLGPIRSSP</sequence>
<comment type="caution">
    <text evidence="2">The sequence shown here is derived from an EMBL/GenBank/DDBJ whole genome shotgun (WGS) entry which is preliminary data.</text>
</comment>
<dbReference type="EMBL" id="JBHSNW010000001">
    <property type="protein sequence ID" value="MFC5814165.1"/>
    <property type="molecule type" value="Genomic_DNA"/>
</dbReference>
<accession>A0ABW1BP54</accession>
<evidence type="ECO:0000313" key="3">
    <source>
        <dbReference type="Proteomes" id="UP001596096"/>
    </source>
</evidence>
<reference evidence="3" key="1">
    <citation type="journal article" date="2019" name="Int. J. Syst. Evol. Microbiol.">
        <title>The Global Catalogue of Microorganisms (GCM) 10K type strain sequencing project: providing services to taxonomists for standard genome sequencing and annotation.</title>
        <authorList>
            <consortium name="The Broad Institute Genomics Platform"/>
            <consortium name="The Broad Institute Genome Sequencing Center for Infectious Disease"/>
            <person name="Wu L."/>
            <person name="Ma J."/>
        </authorList>
    </citation>
    <scope>NUCLEOTIDE SEQUENCE [LARGE SCALE GENOMIC DNA]</scope>
    <source>
        <strain evidence="3">CGMCC 4.7106</strain>
    </source>
</reference>